<evidence type="ECO:0000259" key="3">
    <source>
        <dbReference type="Pfam" id="PF13845"/>
    </source>
</evidence>
<sequence length="180" mass="19123">MRKTLAALALAGTFFLAGCGGTAADEPAAAPTADGAGTAEPAASAPAETVDTFDVEVGDCIAYPKEQQREMEQATEATEAPMDVETVPCEQPHDSEVYAIFDLPDGDFPGEEEVIAAADEGCFNEFEPFVGNSYDNSVLDIEYFFPSQESWSFDGDRQVTCMVYHLDGEPLVGSAKDSAL</sequence>
<organism evidence="4 5">
    <name type="scientific">Georgenia daeguensis</name>
    <dbReference type="NCBI Taxonomy" id="908355"/>
    <lineage>
        <taxon>Bacteria</taxon>
        <taxon>Bacillati</taxon>
        <taxon>Actinomycetota</taxon>
        <taxon>Actinomycetes</taxon>
        <taxon>Micrococcales</taxon>
        <taxon>Bogoriellaceae</taxon>
        <taxon>Georgenia</taxon>
    </lineage>
</organism>
<evidence type="ECO:0000256" key="2">
    <source>
        <dbReference type="SAM" id="SignalP"/>
    </source>
</evidence>
<dbReference type="PROSITE" id="PS51257">
    <property type="entry name" value="PROKAR_LIPOPROTEIN"/>
    <property type="match status" value="1"/>
</dbReference>
<feature type="chain" id="PRO_5045790109" description="Septum formation-related domain-containing protein" evidence="2">
    <location>
        <begin position="24"/>
        <end position="180"/>
    </location>
</feature>
<protein>
    <recommendedName>
        <fullName evidence="3">Septum formation-related domain-containing protein</fullName>
    </recommendedName>
</protein>
<dbReference type="Proteomes" id="UP001499841">
    <property type="component" value="Unassembled WGS sequence"/>
</dbReference>
<gene>
    <name evidence="4" type="ORF">GCM10022262_39620</name>
</gene>
<name>A0ABP6ULH3_9MICO</name>
<dbReference type="EMBL" id="BAABBA010000033">
    <property type="protein sequence ID" value="GAA3511560.1"/>
    <property type="molecule type" value="Genomic_DNA"/>
</dbReference>
<evidence type="ECO:0000313" key="4">
    <source>
        <dbReference type="EMBL" id="GAA3511560.1"/>
    </source>
</evidence>
<dbReference type="RefSeq" id="WP_345045157.1">
    <property type="nucleotide sequence ID" value="NZ_BAABBA010000033.1"/>
</dbReference>
<feature type="signal peptide" evidence="2">
    <location>
        <begin position="1"/>
        <end position="23"/>
    </location>
</feature>
<comment type="caution">
    <text evidence="4">The sequence shown here is derived from an EMBL/GenBank/DDBJ whole genome shotgun (WGS) entry which is preliminary data.</text>
</comment>
<dbReference type="InterPro" id="IPR026004">
    <property type="entry name" value="Septum_form"/>
</dbReference>
<proteinExistence type="predicted"/>
<keyword evidence="2" id="KW-0732">Signal</keyword>
<feature type="domain" description="Septum formation-related" evidence="3">
    <location>
        <begin position="80"/>
        <end position="161"/>
    </location>
</feature>
<evidence type="ECO:0000313" key="5">
    <source>
        <dbReference type="Proteomes" id="UP001499841"/>
    </source>
</evidence>
<accession>A0ABP6ULH3</accession>
<dbReference type="Pfam" id="PF13845">
    <property type="entry name" value="Septum_form"/>
    <property type="match status" value="1"/>
</dbReference>
<feature type="region of interest" description="Disordered" evidence="1">
    <location>
        <begin position="25"/>
        <end position="49"/>
    </location>
</feature>
<reference evidence="5" key="1">
    <citation type="journal article" date="2019" name="Int. J. Syst. Evol. Microbiol.">
        <title>The Global Catalogue of Microorganisms (GCM) 10K type strain sequencing project: providing services to taxonomists for standard genome sequencing and annotation.</title>
        <authorList>
            <consortium name="The Broad Institute Genomics Platform"/>
            <consortium name="The Broad Institute Genome Sequencing Center for Infectious Disease"/>
            <person name="Wu L."/>
            <person name="Ma J."/>
        </authorList>
    </citation>
    <scope>NUCLEOTIDE SEQUENCE [LARGE SCALE GENOMIC DNA]</scope>
    <source>
        <strain evidence="5">JCM 17459</strain>
    </source>
</reference>
<evidence type="ECO:0000256" key="1">
    <source>
        <dbReference type="SAM" id="MobiDB-lite"/>
    </source>
</evidence>
<keyword evidence="5" id="KW-1185">Reference proteome</keyword>